<evidence type="ECO:0000256" key="1">
    <source>
        <dbReference type="PROSITE-ProRule" id="PRU00285"/>
    </source>
</evidence>
<organism evidence="5 6">
    <name type="scientific">Fictibacillus terranigra</name>
    <dbReference type="NCBI Taxonomy" id="3058424"/>
    <lineage>
        <taxon>Bacteria</taxon>
        <taxon>Bacillati</taxon>
        <taxon>Bacillota</taxon>
        <taxon>Bacilli</taxon>
        <taxon>Bacillales</taxon>
        <taxon>Fictibacillaceae</taxon>
        <taxon>Fictibacillus</taxon>
    </lineage>
</organism>
<gene>
    <name evidence="5" type="ORF">QYF49_19695</name>
</gene>
<dbReference type="Pfam" id="PF00011">
    <property type="entry name" value="HSP20"/>
    <property type="match status" value="1"/>
</dbReference>
<dbReference type="RefSeq" id="WP_053355704.1">
    <property type="nucleotide sequence ID" value="NZ_JAUHLN010000004.1"/>
</dbReference>
<protein>
    <submittedName>
        <fullName evidence="5">Hsp20/alpha crystallin family protein</fullName>
    </submittedName>
</protein>
<dbReference type="CDD" id="cd06464">
    <property type="entry name" value="ACD_sHsps-like"/>
    <property type="match status" value="1"/>
</dbReference>
<dbReference type="Gene3D" id="2.60.40.790">
    <property type="match status" value="1"/>
</dbReference>
<dbReference type="InterPro" id="IPR002068">
    <property type="entry name" value="A-crystallin/Hsp20_dom"/>
</dbReference>
<reference evidence="5" key="1">
    <citation type="submission" date="2023-06" db="EMBL/GenBank/DDBJ databases">
        <title>Draft Genome Sequences of Representative Paenibacillus Polymyxa, Bacillus cereus, Fictibacillus sp., and Brevibacillus agri Strains Isolated from Amazonian Dark Earth.</title>
        <authorList>
            <person name="Pellegrinetti T.A."/>
            <person name="Cunha I.C.M."/>
            <person name="Chaves M.G."/>
            <person name="Freitas A.S."/>
            <person name="Silva A.V.R."/>
            <person name="Tsai S.M."/>
            <person name="Mendes L.W."/>
        </authorList>
    </citation>
    <scope>NUCLEOTIDE SEQUENCE</scope>
    <source>
        <strain evidence="5">CENA-BCM004</strain>
    </source>
</reference>
<feature type="compositionally biased region" description="Low complexity" evidence="3">
    <location>
        <begin position="27"/>
        <end position="41"/>
    </location>
</feature>
<feature type="region of interest" description="Disordered" evidence="3">
    <location>
        <begin position="24"/>
        <end position="44"/>
    </location>
</feature>
<proteinExistence type="inferred from homology"/>
<evidence type="ECO:0000256" key="3">
    <source>
        <dbReference type="SAM" id="MobiDB-lite"/>
    </source>
</evidence>
<evidence type="ECO:0000313" key="5">
    <source>
        <dbReference type="EMBL" id="MDN4075198.1"/>
    </source>
</evidence>
<comment type="similarity">
    <text evidence="1 2">Belongs to the small heat shock protein (HSP20) family.</text>
</comment>
<dbReference type="SUPFAM" id="SSF49764">
    <property type="entry name" value="HSP20-like chaperones"/>
    <property type="match status" value="1"/>
</dbReference>
<dbReference type="Proteomes" id="UP001168694">
    <property type="component" value="Unassembled WGS sequence"/>
</dbReference>
<dbReference type="InterPro" id="IPR031107">
    <property type="entry name" value="Small_HSP"/>
</dbReference>
<accession>A0ABT8EBA4</accession>
<sequence>MDSWKQMMEWKKFADQYLGQNFFSPYQQQEDTQREQQQSQPQEERGFPAVNIYESENELLCIAAIPGLEKAEDVDVYVDDRSVHIKGKTNLIGGKYRIAKEEFGSGAFSREVELPYRVRSDAIHATYKKGFLYIKLYRLPADRQKPKKVDIRRFDD</sequence>
<evidence type="ECO:0000256" key="2">
    <source>
        <dbReference type="RuleBase" id="RU003616"/>
    </source>
</evidence>
<dbReference type="PROSITE" id="PS01031">
    <property type="entry name" value="SHSP"/>
    <property type="match status" value="1"/>
</dbReference>
<dbReference type="EMBL" id="JAUHLN010000004">
    <property type="protein sequence ID" value="MDN4075198.1"/>
    <property type="molecule type" value="Genomic_DNA"/>
</dbReference>
<keyword evidence="6" id="KW-1185">Reference proteome</keyword>
<dbReference type="InterPro" id="IPR008978">
    <property type="entry name" value="HSP20-like_chaperone"/>
</dbReference>
<feature type="domain" description="SHSP" evidence="4">
    <location>
        <begin position="41"/>
        <end position="154"/>
    </location>
</feature>
<name>A0ABT8EBA4_9BACL</name>
<evidence type="ECO:0000313" key="6">
    <source>
        <dbReference type="Proteomes" id="UP001168694"/>
    </source>
</evidence>
<dbReference type="PANTHER" id="PTHR11527">
    <property type="entry name" value="HEAT-SHOCK PROTEIN 20 FAMILY MEMBER"/>
    <property type="match status" value="1"/>
</dbReference>
<evidence type="ECO:0000259" key="4">
    <source>
        <dbReference type="PROSITE" id="PS01031"/>
    </source>
</evidence>
<comment type="caution">
    <text evidence="5">The sequence shown here is derived from an EMBL/GenBank/DDBJ whole genome shotgun (WGS) entry which is preliminary data.</text>
</comment>